<dbReference type="OrthoDB" id="3162439at2759"/>
<comment type="caution">
    <text evidence="3">The sequence shown here is derived from an EMBL/GenBank/DDBJ whole genome shotgun (WGS) entry which is preliminary data.</text>
</comment>
<dbReference type="InterPro" id="IPR029058">
    <property type="entry name" value="AB_hydrolase_fold"/>
</dbReference>
<keyword evidence="4" id="KW-1185">Reference proteome</keyword>
<feature type="domain" description="T6SS Phospholipase effector Tle1-like catalytic" evidence="2">
    <location>
        <begin position="62"/>
        <end position="410"/>
    </location>
</feature>
<evidence type="ECO:0000256" key="1">
    <source>
        <dbReference type="SAM" id="MobiDB-lite"/>
    </source>
</evidence>
<dbReference type="AlphaFoldDB" id="A0A9N9KLQ5"/>
<evidence type="ECO:0000259" key="2">
    <source>
        <dbReference type="Pfam" id="PF09994"/>
    </source>
</evidence>
<sequence>MSDLNKTQEGHWRKPSYPVQSCNETNSHEAMPSSPRPEEPQGEIPLAIHAAQDSKNFKPKGRTIIVCLDGTGDQFDHDNSNVVNFVRCLKKDDPNQVTYYQAGIGTYSGDHGLKDGITASLDMAVGSGLGFHIKDAYRFLMQNYNEGDKVCLLGFSRGAYTVRCLAGMIHKVGLLPAHNGAQVSFAYKFYKNDNSPDWKMSREFKETFCINIELYFVGLWDCVASVGFIPRKLPFSKSATSSVHYFRHAMALDEHRAKFKICQWQRRDLVQRQETIDRTPKAKVKSEKNKQTEKVKGKKRRHDEKKEAEGKLKQIGKIRGVFRSCFGPKNPGSPGNEDRDGRSSTSSARSKQEEREKEFERKDTAVHDHVSTDVSEVWFMGAHADVGGGAVLNEERHMLSRIPLRWMIRQCFECNTGIIFCTAALAEAGIDVPNVWPVYKKPSKPVVGPSPNMIEQYEAGELPSIRRRSTALGVDPGQRKKSMTGSSSKDDDVYFDATSEHNEKHPSEKFWLLPEHAEDHFDAMAPINDQLVQAKSWWVLEFWPVKVRVQKADEQWQKVVRMNLGRFRAILDAEPNMHWTVQMRMSDKNYKIKNRLDRNATWQVTA</sequence>
<evidence type="ECO:0000313" key="3">
    <source>
        <dbReference type="EMBL" id="CAG8949276.1"/>
    </source>
</evidence>
<feature type="region of interest" description="Disordered" evidence="1">
    <location>
        <begin position="468"/>
        <end position="491"/>
    </location>
</feature>
<dbReference type="InterPro" id="IPR018712">
    <property type="entry name" value="Tle1-like_cat"/>
</dbReference>
<dbReference type="Gene3D" id="3.40.50.1820">
    <property type="entry name" value="alpha/beta hydrolase"/>
    <property type="match status" value="1"/>
</dbReference>
<dbReference type="Proteomes" id="UP000696280">
    <property type="component" value="Unassembled WGS sequence"/>
</dbReference>
<feature type="region of interest" description="Disordered" evidence="1">
    <location>
        <begin position="1"/>
        <end position="41"/>
    </location>
</feature>
<name>A0A9N9KLQ5_9HELO</name>
<evidence type="ECO:0000313" key="4">
    <source>
        <dbReference type="Proteomes" id="UP000696280"/>
    </source>
</evidence>
<protein>
    <recommendedName>
        <fullName evidence="2">T6SS Phospholipase effector Tle1-like catalytic domain-containing protein</fullName>
    </recommendedName>
</protein>
<dbReference type="Pfam" id="PF09994">
    <property type="entry name" value="T6SS_Tle1-like_cat"/>
    <property type="match status" value="1"/>
</dbReference>
<feature type="region of interest" description="Disordered" evidence="1">
    <location>
        <begin position="275"/>
        <end position="366"/>
    </location>
</feature>
<feature type="compositionally biased region" description="Basic and acidic residues" evidence="1">
    <location>
        <begin position="350"/>
        <end position="366"/>
    </location>
</feature>
<feature type="compositionally biased region" description="Basic and acidic residues" evidence="1">
    <location>
        <begin position="1"/>
        <end position="12"/>
    </location>
</feature>
<accession>A0A9N9KLQ5</accession>
<dbReference type="PANTHER" id="PTHR33840">
    <property type="match status" value="1"/>
</dbReference>
<organism evidence="3 4">
    <name type="scientific">Hymenoscyphus fraxineus</name>
    <dbReference type="NCBI Taxonomy" id="746836"/>
    <lineage>
        <taxon>Eukaryota</taxon>
        <taxon>Fungi</taxon>
        <taxon>Dikarya</taxon>
        <taxon>Ascomycota</taxon>
        <taxon>Pezizomycotina</taxon>
        <taxon>Leotiomycetes</taxon>
        <taxon>Helotiales</taxon>
        <taxon>Helotiaceae</taxon>
        <taxon>Hymenoscyphus</taxon>
    </lineage>
</organism>
<feature type="compositionally biased region" description="Basic and acidic residues" evidence="1">
    <location>
        <begin position="275"/>
        <end position="295"/>
    </location>
</feature>
<gene>
    <name evidence="3" type="ORF">HYFRA_00004901</name>
</gene>
<dbReference type="PANTHER" id="PTHR33840:SF2">
    <property type="entry name" value="TLE1 PHOSPHOLIPASE DOMAIN-CONTAINING PROTEIN"/>
    <property type="match status" value="1"/>
</dbReference>
<reference evidence="3" key="1">
    <citation type="submission" date="2021-07" db="EMBL/GenBank/DDBJ databases">
        <authorList>
            <person name="Durling M."/>
        </authorList>
    </citation>
    <scope>NUCLEOTIDE SEQUENCE</scope>
</reference>
<proteinExistence type="predicted"/>
<dbReference type="EMBL" id="CAJVRL010000002">
    <property type="protein sequence ID" value="CAG8949276.1"/>
    <property type="molecule type" value="Genomic_DNA"/>
</dbReference>
<dbReference type="SUPFAM" id="SSF53474">
    <property type="entry name" value="alpha/beta-Hydrolases"/>
    <property type="match status" value="1"/>
</dbReference>